<dbReference type="AlphaFoldDB" id="A0AAD5HDF8"/>
<evidence type="ECO:0000313" key="1">
    <source>
        <dbReference type="EMBL" id="KAI8580245.1"/>
    </source>
</evidence>
<protein>
    <submittedName>
        <fullName evidence="1">Uncharacterized protein</fullName>
    </submittedName>
</protein>
<evidence type="ECO:0000313" key="2">
    <source>
        <dbReference type="Proteomes" id="UP001206595"/>
    </source>
</evidence>
<dbReference type="Proteomes" id="UP001206595">
    <property type="component" value="Unassembled WGS sequence"/>
</dbReference>
<sequence length="93" mass="10389">MAGVRYTPPKRLPLAARKYNKSQICEDDNLQRIQFAISGILRPLDVLAHMLLPLVPSEDVGRVYSAMNDTRLLILNAAGVASEQRTNIMPKSR</sequence>
<gene>
    <name evidence="1" type="ORF">K450DRAFT_238825</name>
</gene>
<dbReference type="EMBL" id="MU620914">
    <property type="protein sequence ID" value="KAI8580245.1"/>
    <property type="molecule type" value="Genomic_DNA"/>
</dbReference>
<keyword evidence="2" id="KW-1185">Reference proteome</keyword>
<name>A0AAD5HDF8_UMBRA</name>
<dbReference type="GeneID" id="75914012"/>
<proteinExistence type="predicted"/>
<reference evidence="1" key="1">
    <citation type="submission" date="2021-06" db="EMBL/GenBank/DDBJ databases">
        <authorList>
            <consortium name="DOE Joint Genome Institute"/>
            <person name="Mondo S.J."/>
            <person name="Amses K.R."/>
            <person name="Simmons D.R."/>
            <person name="Longcore J.E."/>
            <person name="Seto K."/>
            <person name="Alves G.H."/>
            <person name="Bonds A.E."/>
            <person name="Quandt C.A."/>
            <person name="Davis W.J."/>
            <person name="Chang Y."/>
            <person name="Letcher P.M."/>
            <person name="Powell M.J."/>
            <person name="Kuo A."/>
            <person name="Labutti K."/>
            <person name="Pangilinan J."/>
            <person name="Andreopoulos W."/>
            <person name="Tritt A."/>
            <person name="Riley R."/>
            <person name="Hundley H."/>
            <person name="Johnson J."/>
            <person name="Lipzen A."/>
            <person name="Barry K."/>
            <person name="Berbee M.L."/>
            <person name="Buchler N.E."/>
            <person name="Grigoriev I.V."/>
            <person name="Spatafora J.W."/>
            <person name="Stajich J.E."/>
            <person name="James T.Y."/>
        </authorList>
    </citation>
    <scope>NUCLEOTIDE SEQUENCE</scope>
    <source>
        <strain evidence="1">AG</strain>
    </source>
</reference>
<dbReference type="RefSeq" id="XP_051445249.1">
    <property type="nucleotide sequence ID" value="XM_051588667.1"/>
</dbReference>
<accession>A0AAD5HDF8</accession>
<organism evidence="1 2">
    <name type="scientific">Umbelopsis ramanniana AG</name>
    <dbReference type="NCBI Taxonomy" id="1314678"/>
    <lineage>
        <taxon>Eukaryota</taxon>
        <taxon>Fungi</taxon>
        <taxon>Fungi incertae sedis</taxon>
        <taxon>Mucoromycota</taxon>
        <taxon>Mucoromycotina</taxon>
        <taxon>Umbelopsidomycetes</taxon>
        <taxon>Umbelopsidales</taxon>
        <taxon>Umbelopsidaceae</taxon>
        <taxon>Umbelopsis</taxon>
    </lineage>
</organism>
<reference evidence="1" key="2">
    <citation type="journal article" date="2022" name="Proc. Natl. Acad. Sci. U.S.A.">
        <title>Diploid-dominant life cycles characterize the early evolution of Fungi.</title>
        <authorList>
            <person name="Amses K.R."/>
            <person name="Simmons D.R."/>
            <person name="Longcore J.E."/>
            <person name="Mondo S.J."/>
            <person name="Seto K."/>
            <person name="Jeronimo G.H."/>
            <person name="Bonds A.E."/>
            <person name="Quandt C.A."/>
            <person name="Davis W.J."/>
            <person name="Chang Y."/>
            <person name="Federici B.A."/>
            <person name="Kuo A."/>
            <person name="LaButti K."/>
            <person name="Pangilinan J."/>
            <person name="Andreopoulos W."/>
            <person name="Tritt A."/>
            <person name="Riley R."/>
            <person name="Hundley H."/>
            <person name="Johnson J."/>
            <person name="Lipzen A."/>
            <person name="Barry K."/>
            <person name="Lang B.F."/>
            <person name="Cuomo C.A."/>
            <person name="Buchler N.E."/>
            <person name="Grigoriev I.V."/>
            <person name="Spatafora J.W."/>
            <person name="Stajich J.E."/>
            <person name="James T.Y."/>
        </authorList>
    </citation>
    <scope>NUCLEOTIDE SEQUENCE</scope>
    <source>
        <strain evidence="1">AG</strain>
    </source>
</reference>
<comment type="caution">
    <text evidence="1">The sequence shown here is derived from an EMBL/GenBank/DDBJ whole genome shotgun (WGS) entry which is preliminary data.</text>
</comment>